<dbReference type="Gene3D" id="3.90.550.10">
    <property type="entry name" value="Spore Coat Polysaccharide Biosynthesis Protein SpsA, Chain A"/>
    <property type="match status" value="1"/>
</dbReference>
<dbReference type="AlphaFoldDB" id="H7EJU8"/>
<keyword evidence="3" id="KW-1185">Reference proteome</keyword>
<evidence type="ECO:0000259" key="1">
    <source>
        <dbReference type="Pfam" id="PF00535"/>
    </source>
</evidence>
<organism evidence="2 3">
    <name type="scientific">Treponema saccharophilum DSM 2985</name>
    <dbReference type="NCBI Taxonomy" id="907348"/>
    <lineage>
        <taxon>Bacteria</taxon>
        <taxon>Pseudomonadati</taxon>
        <taxon>Spirochaetota</taxon>
        <taxon>Spirochaetia</taxon>
        <taxon>Spirochaetales</taxon>
        <taxon>Treponemataceae</taxon>
        <taxon>Treponema</taxon>
    </lineage>
</organism>
<dbReference type="Pfam" id="PF00535">
    <property type="entry name" value="Glycos_transf_2"/>
    <property type="match status" value="1"/>
</dbReference>
<keyword evidence="2" id="KW-0808">Transferase</keyword>
<reference evidence="2 3" key="1">
    <citation type="submission" date="2011-09" db="EMBL/GenBank/DDBJ databases">
        <title>The draft genome of Treponema saccharophilum DSM 2985.</title>
        <authorList>
            <consortium name="US DOE Joint Genome Institute (JGI-PGF)"/>
            <person name="Lucas S."/>
            <person name="Copeland A."/>
            <person name="Lapidus A."/>
            <person name="Glavina del Rio T."/>
            <person name="Dalin E."/>
            <person name="Tice H."/>
            <person name="Bruce D."/>
            <person name="Goodwin L."/>
            <person name="Pitluck S."/>
            <person name="Peters L."/>
            <person name="Kyrpides N."/>
            <person name="Mavromatis K."/>
            <person name="Ivanova N."/>
            <person name="Markowitz V."/>
            <person name="Cheng J.-F."/>
            <person name="Hugenholtz P."/>
            <person name="Woyke T."/>
            <person name="Wu D."/>
            <person name="Gronow S."/>
            <person name="Wellnitz S."/>
            <person name="Brambilla E."/>
            <person name="Klenk H.-P."/>
            <person name="Eisen J.A."/>
        </authorList>
    </citation>
    <scope>NUCLEOTIDE SEQUENCE [LARGE SCALE GENOMIC DNA]</scope>
    <source>
        <strain evidence="2 3">DSM 2985</strain>
    </source>
</reference>
<dbReference type="InterPro" id="IPR029044">
    <property type="entry name" value="Nucleotide-diphossugar_trans"/>
</dbReference>
<accession>H7EJU8</accession>
<sequence length="292" mass="33975">MIYALVTIYNPDKSVTDNMLALSAQVDKVYLLDNSNTDNSAQFSPVKNAEYIFLGENLGLSAAFNRVLKEKLFNDDDFIIFFDQDSHISDGHISILCDEYKKIEDRGFAVGCLGPVYFNTSSGKVEIPHQKTKLSEHSYKVTSIITSSMLVCYGELKAIGFWNEDIFLDMADWDLCWRFIAHKKLCCMTDAVTLHHTLGNGEKKIGFLRIYEWHATRSYYQTRDSLYLLKKRYVPFKFRINLLLLITVRPFIHFILFNNKAERITYVKKAFADYFRNKKGSISFYRNEKKDE</sequence>
<feature type="domain" description="Glycosyltransferase 2-like" evidence="1">
    <location>
        <begin position="5"/>
        <end position="118"/>
    </location>
</feature>
<dbReference type="RefSeq" id="WP_002703667.1">
    <property type="nucleotide sequence ID" value="NZ_AGRW01000043.1"/>
</dbReference>
<protein>
    <submittedName>
        <fullName evidence="2">Glycosyl transferase family 2</fullName>
    </submittedName>
</protein>
<evidence type="ECO:0000313" key="2">
    <source>
        <dbReference type="EMBL" id="EIC02035.1"/>
    </source>
</evidence>
<dbReference type="SUPFAM" id="SSF53448">
    <property type="entry name" value="Nucleotide-diphospho-sugar transferases"/>
    <property type="match status" value="1"/>
</dbReference>
<comment type="caution">
    <text evidence="2">The sequence shown here is derived from an EMBL/GenBank/DDBJ whole genome shotgun (WGS) entry which is preliminary data.</text>
</comment>
<dbReference type="PATRIC" id="fig|907348.3.peg.1145"/>
<dbReference type="InterPro" id="IPR001173">
    <property type="entry name" value="Glyco_trans_2-like"/>
</dbReference>
<dbReference type="STRING" id="907348.TresaDRAFT_1371"/>
<dbReference type="OrthoDB" id="9771846at2"/>
<evidence type="ECO:0000313" key="3">
    <source>
        <dbReference type="Proteomes" id="UP000003571"/>
    </source>
</evidence>
<dbReference type="GO" id="GO:0016740">
    <property type="term" value="F:transferase activity"/>
    <property type="evidence" value="ECO:0007669"/>
    <property type="project" value="UniProtKB-KW"/>
</dbReference>
<dbReference type="Proteomes" id="UP000003571">
    <property type="component" value="Unassembled WGS sequence"/>
</dbReference>
<dbReference type="EMBL" id="AGRW01000043">
    <property type="protein sequence ID" value="EIC02035.1"/>
    <property type="molecule type" value="Genomic_DNA"/>
</dbReference>
<gene>
    <name evidence="2" type="ORF">TresaDRAFT_1371</name>
</gene>
<name>H7EJU8_9SPIR</name>
<dbReference type="eggNOG" id="COG1216">
    <property type="taxonomic scope" value="Bacteria"/>
</dbReference>
<proteinExistence type="predicted"/>